<dbReference type="Gene3D" id="2.60.200.20">
    <property type="match status" value="1"/>
</dbReference>
<dbReference type="Proteomes" id="UP000295375">
    <property type="component" value="Unassembled WGS sequence"/>
</dbReference>
<keyword evidence="3" id="KW-1185">Reference proteome</keyword>
<reference evidence="2 3" key="1">
    <citation type="submission" date="2019-03" db="EMBL/GenBank/DDBJ databases">
        <title>Genomic Encyclopedia of Type Strains, Phase IV (KMG-IV): sequencing the most valuable type-strain genomes for metagenomic binning, comparative biology and taxonomic classification.</title>
        <authorList>
            <person name="Goeker M."/>
        </authorList>
    </citation>
    <scope>NUCLEOTIDE SEQUENCE [LARGE SCALE GENOMIC DNA]</scope>
    <source>
        <strain evidence="2 3">DSM 103792</strain>
    </source>
</reference>
<dbReference type="RefSeq" id="WP_133589084.1">
    <property type="nucleotide sequence ID" value="NZ_CP037953.1"/>
</dbReference>
<name>A0A4R6UT71_9GAMM</name>
<dbReference type="Pfam" id="PF00498">
    <property type="entry name" value="FHA"/>
    <property type="match status" value="1"/>
</dbReference>
<evidence type="ECO:0000313" key="3">
    <source>
        <dbReference type="Proteomes" id="UP000295375"/>
    </source>
</evidence>
<feature type="domain" description="FHA" evidence="1">
    <location>
        <begin position="28"/>
        <end position="79"/>
    </location>
</feature>
<gene>
    <name evidence="2" type="ORF">EV696_104171</name>
</gene>
<evidence type="ECO:0000259" key="1">
    <source>
        <dbReference type="PROSITE" id="PS50006"/>
    </source>
</evidence>
<protein>
    <submittedName>
        <fullName evidence="2">FHA domain-containing protein</fullName>
    </submittedName>
</protein>
<dbReference type="Pfam" id="PF20232">
    <property type="entry name" value="T6SS_FHA_C"/>
    <property type="match status" value="1"/>
</dbReference>
<dbReference type="CDD" id="cd00060">
    <property type="entry name" value="FHA"/>
    <property type="match status" value="1"/>
</dbReference>
<sequence>MLLYFSALRGPFPQDVMLNNIHFGRDGGLIGRGQECTLILDDGERHVSRQHIKLTFNGQDYALEVLSEINPVFINEKKLGFGDRETLLDGDEVTIGPFVMRAHVTVPTPVVKPAVADTPDTGTASVDLHQAVQLLGQGMKHPVRLGSEVKPEAFLKRYGETMAELLEGTRKLTIQRAESKSEYVPTDRTMVSKVDTNPIKHASTRQDLFKLMFPEQDTTGLIDPVDAVREVMEDLRVHDGAMQAGMRAALNFVLQQLDPATIGEQKSGLLGMFGGGAMDAYKQKHKELREGVLRGKSSPVWDAFRDGYREEIKRYKSKGNPGNRTN</sequence>
<proteinExistence type="predicted"/>
<dbReference type="EMBL" id="SNYM01000004">
    <property type="protein sequence ID" value="TDQ49466.1"/>
    <property type="molecule type" value="Genomic_DNA"/>
</dbReference>
<comment type="caution">
    <text evidence="2">The sequence shown here is derived from an EMBL/GenBank/DDBJ whole genome shotgun (WGS) entry which is preliminary data.</text>
</comment>
<dbReference type="InterPro" id="IPR000253">
    <property type="entry name" value="FHA_dom"/>
</dbReference>
<dbReference type="OrthoDB" id="273564at2"/>
<dbReference type="AlphaFoldDB" id="A0A4R6UT71"/>
<dbReference type="InterPro" id="IPR008984">
    <property type="entry name" value="SMAD_FHA_dom_sf"/>
</dbReference>
<accession>A0A4R6UT71</accession>
<dbReference type="SUPFAM" id="SSF49879">
    <property type="entry name" value="SMAD/FHA domain"/>
    <property type="match status" value="1"/>
</dbReference>
<dbReference type="InterPro" id="IPR046883">
    <property type="entry name" value="T6SS_FHA_C"/>
</dbReference>
<organism evidence="2 3">
    <name type="scientific">Permianibacter aggregans</name>
    <dbReference type="NCBI Taxonomy" id="1510150"/>
    <lineage>
        <taxon>Bacteria</taxon>
        <taxon>Pseudomonadati</taxon>
        <taxon>Pseudomonadota</taxon>
        <taxon>Gammaproteobacteria</taxon>
        <taxon>Pseudomonadales</taxon>
        <taxon>Pseudomonadaceae</taxon>
        <taxon>Permianibacter</taxon>
    </lineage>
</organism>
<dbReference type="PROSITE" id="PS50006">
    <property type="entry name" value="FHA_DOMAIN"/>
    <property type="match status" value="1"/>
</dbReference>
<evidence type="ECO:0000313" key="2">
    <source>
        <dbReference type="EMBL" id="TDQ49466.1"/>
    </source>
</evidence>